<dbReference type="PANTHER" id="PTHR31118">
    <property type="entry name" value="CYCLASE-LIKE PROTEIN 2"/>
    <property type="match status" value="1"/>
</dbReference>
<proteinExistence type="inferred from homology"/>
<dbReference type="EMBL" id="MU150261">
    <property type="protein sequence ID" value="KAF9463586.1"/>
    <property type="molecule type" value="Genomic_DNA"/>
</dbReference>
<dbReference type="AlphaFoldDB" id="A0A9P5Y8B6"/>
<dbReference type="OrthoDB" id="7108654at2759"/>
<organism evidence="2 3">
    <name type="scientific">Collybia nuda</name>
    <dbReference type="NCBI Taxonomy" id="64659"/>
    <lineage>
        <taxon>Eukaryota</taxon>
        <taxon>Fungi</taxon>
        <taxon>Dikarya</taxon>
        <taxon>Basidiomycota</taxon>
        <taxon>Agaricomycotina</taxon>
        <taxon>Agaricomycetes</taxon>
        <taxon>Agaricomycetidae</taxon>
        <taxon>Agaricales</taxon>
        <taxon>Tricholomatineae</taxon>
        <taxon>Clitocybaceae</taxon>
        <taxon>Collybia</taxon>
    </lineage>
</organism>
<comment type="caution">
    <text evidence="2">The sequence shown here is derived from an EMBL/GenBank/DDBJ whole genome shotgun (WGS) entry which is preliminary data.</text>
</comment>
<dbReference type="InterPro" id="IPR037175">
    <property type="entry name" value="KFase_sf"/>
</dbReference>
<name>A0A9P5Y8B6_9AGAR</name>
<protein>
    <submittedName>
        <fullName evidence="2">Cyclase</fullName>
    </submittedName>
</protein>
<evidence type="ECO:0000313" key="2">
    <source>
        <dbReference type="EMBL" id="KAF9463586.1"/>
    </source>
</evidence>
<reference evidence="2" key="1">
    <citation type="submission" date="2020-11" db="EMBL/GenBank/DDBJ databases">
        <authorList>
            <consortium name="DOE Joint Genome Institute"/>
            <person name="Ahrendt S."/>
            <person name="Riley R."/>
            <person name="Andreopoulos W."/>
            <person name="Labutti K."/>
            <person name="Pangilinan J."/>
            <person name="Ruiz-Duenas F.J."/>
            <person name="Barrasa J.M."/>
            <person name="Sanchez-Garcia M."/>
            <person name="Camarero S."/>
            <person name="Miyauchi S."/>
            <person name="Serrano A."/>
            <person name="Linde D."/>
            <person name="Babiker R."/>
            <person name="Drula E."/>
            <person name="Ayuso-Fernandez I."/>
            <person name="Pacheco R."/>
            <person name="Padilla G."/>
            <person name="Ferreira P."/>
            <person name="Barriuso J."/>
            <person name="Kellner H."/>
            <person name="Castanera R."/>
            <person name="Alfaro M."/>
            <person name="Ramirez L."/>
            <person name="Pisabarro A.G."/>
            <person name="Kuo A."/>
            <person name="Tritt A."/>
            <person name="Lipzen A."/>
            <person name="He G."/>
            <person name="Yan M."/>
            <person name="Ng V."/>
            <person name="Cullen D."/>
            <person name="Martin F."/>
            <person name="Rosso M.-N."/>
            <person name="Henrissat B."/>
            <person name="Hibbett D."/>
            <person name="Martinez A.T."/>
            <person name="Grigoriev I.V."/>
        </authorList>
    </citation>
    <scope>NUCLEOTIDE SEQUENCE</scope>
    <source>
        <strain evidence="2">CBS 247.69</strain>
    </source>
</reference>
<dbReference type="Gene3D" id="3.50.30.50">
    <property type="entry name" value="Putative cyclase"/>
    <property type="match status" value="1"/>
</dbReference>
<accession>A0A9P5Y8B6</accession>
<sequence>MDGKASLLDLSHKLDSNVQIYPGDPAFSCSPFATVSKDGYSVHAVSLGTHTGTHIDAPSHFFADGKTIDQIPLSSLMGPLVKIDLTKSGLEERQVITWEDHIALTPAAAEIRVGVILLIQTGWAAYWGTPKYFHHPFLSRDAAQRILDKGVKVVGFDTLNPDETPFEGVGGEQGFGTHEVILGAGGVIAENLTGLERIGDQNMIALIPLNLEGCDGSPIRAFAWKGLTGL</sequence>
<comment type="similarity">
    <text evidence="1">Belongs to the Cyclase 1 superfamily.</text>
</comment>
<dbReference type="GO" id="GO:0004061">
    <property type="term" value="F:arylformamidase activity"/>
    <property type="evidence" value="ECO:0007669"/>
    <property type="project" value="InterPro"/>
</dbReference>
<dbReference type="Pfam" id="PF04199">
    <property type="entry name" value="Cyclase"/>
    <property type="match status" value="1"/>
</dbReference>
<dbReference type="Proteomes" id="UP000807353">
    <property type="component" value="Unassembled WGS sequence"/>
</dbReference>
<dbReference type="SUPFAM" id="SSF102198">
    <property type="entry name" value="Putative cyclase"/>
    <property type="match status" value="1"/>
</dbReference>
<dbReference type="PANTHER" id="PTHR31118:SF12">
    <property type="entry name" value="CYCLASE-LIKE PROTEIN 2"/>
    <property type="match status" value="1"/>
</dbReference>
<gene>
    <name evidence="2" type="ORF">BDZ94DRAFT_1258614</name>
</gene>
<dbReference type="GO" id="GO:0019441">
    <property type="term" value="P:L-tryptophan catabolic process to kynurenine"/>
    <property type="evidence" value="ECO:0007669"/>
    <property type="project" value="InterPro"/>
</dbReference>
<dbReference type="InterPro" id="IPR007325">
    <property type="entry name" value="KFase/CYL"/>
</dbReference>
<evidence type="ECO:0000313" key="3">
    <source>
        <dbReference type="Proteomes" id="UP000807353"/>
    </source>
</evidence>
<keyword evidence="3" id="KW-1185">Reference proteome</keyword>
<evidence type="ECO:0000256" key="1">
    <source>
        <dbReference type="ARBA" id="ARBA00007865"/>
    </source>
</evidence>